<name>K9ZWL5_DEIPD</name>
<evidence type="ECO:0008006" key="3">
    <source>
        <dbReference type="Google" id="ProtNLM"/>
    </source>
</evidence>
<organism evidence="1 2">
    <name type="scientific">Deinococcus peraridilitoris (strain DSM 19664 / LMG 22246 / CIP 109416 / KR-200)</name>
    <dbReference type="NCBI Taxonomy" id="937777"/>
    <lineage>
        <taxon>Bacteria</taxon>
        <taxon>Thermotogati</taxon>
        <taxon>Deinococcota</taxon>
        <taxon>Deinococci</taxon>
        <taxon>Deinococcales</taxon>
        <taxon>Deinococcaceae</taxon>
        <taxon>Deinococcus</taxon>
    </lineage>
</organism>
<dbReference type="RefSeq" id="WP_015234287.1">
    <property type="nucleotide sequence ID" value="NC_019793.1"/>
</dbReference>
<keyword evidence="2" id="KW-1185">Reference proteome</keyword>
<reference evidence="2" key="1">
    <citation type="submission" date="2012-03" db="EMBL/GenBank/DDBJ databases">
        <title>Complete sequence of chromosome of Deinococcus peraridilitoris DSM 19664.</title>
        <authorList>
            <person name="Lucas S."/>
            <person name="Copeland A."/>
            <person name="Lapidus A."/>
            <person name="Glavina del Rio T."/>
            <person name="Dalin E."/>
            <person name="Tice H."/>
            <person name="Bruce D."/>
            <person name="Goodwin L."/>
            <person name="Pitluck S."/>
            <person name="Peters L."/>
            <person name="Mikhailova N."/>
            <person name="Lu M."/>
            <person name="Kyrpides N."/>
            <person name="Mavromatis K."/>
            <person name="Ivanova N."/>
            <person name="Brettin T."/>
            <person name="Detter J.C."/>
            <person name="Han C."/>
            <person name="Larimer F."/>
            <person name="Land M."/>
            <person name="Hauser L."/>
            <person name="Markowitz V."/>
            <person name="Cheng J.-F."/>
            <person name="Hugenholtz P."/>
            <person name="Woyke T."/>
            <person name="Wu D."/>
            <person name="Pukall R."/>
            <person name="Steenblock K."/>
            <person name="Brambilla E."/>
            <person name="Klenk H.-P."/>
            <person name="Eisen J.A."/>
        </authorList>
    </citation>
    <scope>NUCLEOTIDE SEQUENCE [LARGE SCALE GENOMIC DNA]</scope>
    <source>
        <strain evidence="2">DSM 19664 / LMG 22246 / CIP 109416 / KR-200</strain>
    </source>
</reference>
<sequence>MAPLQESGVHGRGPQLLLQTMLGCLMRVLKLPEKKRFHRSVLQNEADFICSDNRSEHDLIAELPMFGGRATEPGKRLMNELCRSLHAGVRLATSDLEITFFKTPRAHWGIRGVCADEHHLPYEVHV</sequence>
<proteinExistence type="predicted"/>
<dbReference type="SUPFAM" id="SSF55331">
    <property type="entry name" value="Tautomerase/MIF"/>
    <property type="match status" value="1"/>
</dbReference>
<dbReference type="STRING" id="937777.Deipe_0376"/>
<dbReference type="EMBL" id="CP003382">
    <property type="protein sequence ID" value="AFZ65976.1"/>
    <property type="molecule type" value="Genomic_DNA"/>
</dbReference>
<dbReference type="PATRIC" id="fig|937777.3.peg.385"/>
<dbReference type="Gene3D" id="3.30.429.10">
    <property type="entry name" value="Macrophage Migration Inhibitory Factor"/>
    <property type="match status" value="1"/>
</dbReference>
<dbReference type="Pfam" id="PF14552">
    <property type="entry name" value="Tautomerase_2"/>
    <property type="match status" value="1"/>
</dbReference>
<accession>K9ZWL5</accession>
<dbReference type="InterPro" id="IPR037479">
    <property type="entry name" value="Tauto_MSAD"/>
</dbReference>
<evidence type="ECO:0000313" key="1">
    <source>
        <dbReference type="EMBL" id="AFZ65976.1"/>
    </source>
</evidence>
<dbReference type="AlphaFoldDB" id="K9ZWL5"/>
<dbReference type="KEGG" id="dpd:Deipe_0376"/>
<dbReference type="eggNOG" id="COG1942">
    <property type="taxonomic scope" value="Bacteria"/>
</dbReference>
<dbReference type="InterPro" id="IPR014347">
    <property type="entry name" value="Tautomerase/MIF_sf"/>
</dbReference>
<protein>
    <recommendedName>
        <fullName evidence="3">Tautomerase enzyme</fullName>
    </recommendedName>
</protein>
<evidence type="ECO:0000313" key="2">
    <source>
        <dbReference type="Proteomes" id="UP000010467"/>
    </source>
</evidence>
<dbReference type="HOGENOM" id="CLU_148073_0_1_0"/>
<gene>
    <name evidence="1" type="ordered locus">Deipe_0376</name>
</gene>
<dbReference type="Proteomes" id="UP000010467">
    <property type="component" value="Chromosome"/>
</dbReference>